<feature type="region of interest" description="Disordered" evidence="1">
    <location>
        <begin position="51"/>
        <end position="75"/>
    </location>
</feature>
<reference evidence="2" key="1">
    <citation type="submission" date="2019-08" db="EMBL/GenBank/DDBJ databases">
        <authorList>
            <person name="Kucharzyk K."/>
            <person name="Murdoch R.W."/>
            <person name="Higgins S."/>
            <person name="Loffler F."/>
        </authorList>
    </citation>
    <scope>NUCLEOTIDE SEQUENCE</scope>
</reference>
<evidence type="ECO:0000313" key="2">
    <source>
        <dbReference type="EMBL" id="MPM28447.1"/>
    </source>
</evidence>
<dbReference type="AlphaFoldDB" id="A0A644YJH7"/>
<dbReference type="EMBL" id="VSSQ01005258">
    <property type="protein sequence ID" value="MPM28447.1"/>
    <property type="molecule type" value="Genomic_DNA"/>
</dbReference>
<protein>
    <submittedName>
        <fullName evidence="2">Uncharacterized protein</fullName>
    </submittedName>
</protein>
<organism evidence="2">
    <name type="scientific">bioreactor metagenome</name>
    <dbReference type="NCBI Taxonomy" id="1076179"/>
    <lineage>
        <taxon>unclassified sequences</taxon>
        <taxon>metagenomes</taxon>
        <taxon>ecological metagenomes</taxon>
    </lineage>
</organism>
<sequence>MSVDPNKVAEGPLMISRLSRFAGSDNETKLVAIPFLMAPAPFKLEKPRMRIPKPIPPEPGPCETFPTPGDDISAL</sequence>
<accession>A0A644YJH7</accession>
<comment type="caution">
    <text evidence="2">The sequence shown here is derived from an EMBL/GenBank/DDBJ whole genome shotgun (WGS) entry which is preliminary data.</text>
</comment>
<evidence type="ECO:0000256" key="1">
    <source>
        <dbReference type="SAM" id="MobiDB-lite"/>
    </source>
</evidence>
<gene>
    <name evidence="2" type="ORF">SDC9_74973</name>
</gene>
<proteinExistence type="predicted"/>
<name>A0A644YJH7_9ZZZZ</name>